<dbReference type="SMART" id="SM00870">
    <property type="entry name" value="Asparaginase"/>
    <property type="match status" value="1"/>
</dbReference>
<dbReference type="InterPro" id="IPR027473">
    <property type="entry name" value="L-asparaginase_C"/>
</dbReference>
<evidence type="ECO:0000256" key="2">
    <source>
        <dbReference type="ARBA" id="ARBA00022801"/>
    </source>
</evidence>
<dbReference type="RefSeq" id="WP_236861157.1">
    <property type="nucleotide sequence ID" value="NZ_CP018791.1"/>
</dbReference>
<evidence type="ECO:0000313" key="12">
    <source>
        <dbReference type="Proteomes" id="UP000194265"/>
    </source>
</evidence>
<dbReference type="GO" id="GO:0004067">
    <property type="term" value="F:asparaginase activity"/>
    <property type="evidence" value="ECO:0007669"/>
    <property type="project" value="UniProtKB-UniRule"/>
</dbReference>
<feature type="binding site" evidence="5">
    <location>
        <begin position="91"/>
        <end position="92"/>
    </location>
    <ligand>
        <name>substrate</name>
    </ligand>
</feature>
<dbReference type="PROSITE" id="PS51732">
    <property type="entry name" value="ASN_GLN_ASE_3"/>
    <property type="match status" value="1"/>
</dbReference>
<dbReference type="PRINTS" id="PR00139">
    <property type="entry name" value="ASNGLNASE"/>
</dbReference>
<dbReference type="PIRSF" id="PIRSF001220">
    <property type="entry name" value="L-ASNase_gatD"/>
    <property type="match status" value="1"/>
</dbReference>
<evidence type="ECO:0000256" key="5">
    <source>
        <dbReference type="PIRSR" id="PIRSR001220-2"/>
    </source>
</evidence>
<feature type="binding site" evidence="5">
    <location>
        <position position="58"/>
    </location>
    <ligand>
        <name>substrate</name>
    </ligand>
</feature>
<evidence type="ECO:0000259" key="10">
    <source>
        <dbReference type="Pfam" id="PF17763"/>
    </source>
</evidence>
<proteinExistence type="inferred from homology"/>
<evidence type="ECO:0000256" key="4">
    <source>
        <dbReference type="PIRSR" id="PIRSR001220-1"/>
    </source>
</evidence>
<dbReference type="FunFam" id="3.40.50.1170:FF:000001">
    <property type="entry name" value="L-asparaginase 2"/>
    <property type="match status" value="1"/>
</dbReference>
<dbReference type="STRING" id="1660074.CVIC8964_1202"/>
<dbReference type="InterPro" id="IPR037152">
    <property type="entry name" value="L-asparaginase_N_sf"/>
</dbReference>
<dbReference type="EMBL" id="CP018791">
    <property type="protein sequence ID" value="ARR02595.1"/>
    <property type="molecule type" value="Genomic_DNA"/>
</dbReference>
<protein>
    <recommendedName>
        <fullName evidence="3">L-asparagine amidohydrolase</fullName>
    </recommendedName>
</protein>
<feature type="domain" description="L-asparaginase N-terminal" evidence="9">
    <location>
        <begin position="3"/>
        <end position="195"/>
    </location>
</feature>
<keyword evidence="2 11" id="KW-0378">Hydrolase</keyword>
<reference evidence="11 12" key="1">
    <citation type="journal article" date="2017" name="Genome Biol. Evol.">
        <title>Comparative Genomic Analysis Identifies a Campylobacter Clade Deficient in Selenium Metabolism.</title>
        <authorList>
            <person name="Miller W.G."/>
            <person name="Yee E."/>
            <person name="Lopes B.S."/>
            <person name="Chapman M.H."/>
            <person name="Huynh S."/>
            <person name="Bono J.L."/>
            <person name="Parker C.T."/>
            <person name="Strachan N.J.C."/>
            <person name="Forbes K.J."/>
        </authorList>
    </citation>
    <scope>NUCLEOTIDE SEQUENCE [LARGE SCALE GENOMIC DNA]</scope>
    <source>
        <strain evidence="11 12">RM8964</strain>
    </source>
</reference>
<dbReference type="GO" id="GO:0006528">
    <property type="term" value="P:asparagine metabolic process"/>
    <property type="evidence" value="ECO:0007669"/>
    <property type="project" value="InterPro"/>
</dbReference>
<dbReference type="InterPro" id="IPR027474">
    <property type="entry name" value="L-asparaginase_N"/>
</dbReference>
<dbReference type="Pfam" id="PF00710">
    <property type="entry name" value="Asparaginase"/>
    <property type="match status" value="1"/>
</dbReference>
<feature type="active site" evidence="6">
    <location>
        <position position="12"/>
    </location>
</feature>
<organism evidence="11 12">
    <name type="scientific">Campylobacter vicugnae</name>
    <dbReference type="NCBI Taxonomy" id="1660076"/>
    <lineage>
        <taxon>Bacteria</taxon>
        <taxon>Pseudomonadati</taxon>
        <taxon>Campylobacterota</taxon>
        <taxon>Epsilonproteobacteria</taxon>
        <taxon>Campylobacterales</taxon>
        <taxon>Campylobacteraceae</taxon>
        <taxon>Campylobacter</taxon>
    </lineage>
</organism>
<name>A0A1X9T285_9BACT</name>
<dbReference type="PANTHER" id="PTHR11707:SF28">
    <property type="entry name" value="60 KDA LYSOPHOSPHOLIPASE"/>
    <property type="match status" value="1"/>
</dbReference>
<dbReference type="Gene3D" id="3.40.50.1170">
    <property type="entry name" value="L-asparaginase, N-terminal domain"/>
    <property type="match status" value="1"/>
</dbReference>
<dbReference type="InterPro" id="IPR004550">
    <property type="entry name" value="AsnASE_II"/>
</dbReference>
<comment type="similarity">
    <text evidence="1 8">Belongs to the asparaginase 1 family.</text>
</comment>
<dbReference type="PIRSF" id="PIRSF500176">
    <property type="entry name" value="L_ASNase"/>
    <property type="match status" value="1"/>
</dbReference>
<gene>
    <name evidence="11" type="primary">ansB</name>
    <name evidence="11" type="ORF">CVIC8964_1202</name>
</gene>
<evidence type="ECO:0000313" key="11">
    <source>
        <dbReference type="EMBL" id="ARR02595.1"/>
    </source>
</evidence>
<dbReference type="Proteomes" id="UP000194265">
    <property type="component" value="Chromosome"/>
</dbReference>
<accession>A0A1X9T285</accession>
<evidence type="ECO:0000256" key="6">
    <source>
        <dbReference type="PROSITE-ProRule" id="PRU10099"/>
    </source>
</evidence>
<sequence>MKKIVVLATGGTIAGSSTSSLSSKYESGKIDINDILDSFDEIKDIAKVCGIDICNIGSQNMNENIWLELARKSNELLSSNEVDAIVITHGTDTLEESAYFLNLTIKSHKPVVMSAAMRSHNSLSSDGAMNLYNAISVAAADESAGMGVLVVINDEIHLAREVSKMNTIALNAFSSPNCGKCGIVHYGKVKFYTKSLRQHTLQSKFNPTILPRVDILYDYAGAKIETLYKSNAIKGIVCAALGNGNLSPQMLKFLKSARDNEVVVVISSRVNGGVINGSELDFAKLGFIASDSLNPQKSRVLLMLSLSSKEDIEKIRDNFDIY</sequence>
<evidence type="ECO:0000256" key="3">
    <source>
        <dbReference type="ARBA" id="ARBA00030414"/>
    </source>
</evidence>
<dbReference type="Pfam" id="PF17763">
    <property type="entry name" value="Asparaginase_C"/>
    <property type="match status" value="1"/>
</dbReference>
<dbReference type="PROSITE" id="PS00917">
    <property type="entry name" value="ASN_GLN_ASE_2"/>
    <property type="match status" value="1"/>
</dbReference>
<evidence type="ECO:0000259" key="9">
    <source>
        <dbReference type="Pfam" id="PF00710"/>
    </source>
</evidence>
<dbReference type="InterPro" id="IPR036152">
    <property type="entry name" value="Asp/glu_Ase-like_sf"/>
</dbReference>
<dbReference type="SUPFAM" id="SSF53774">
    <property type="entry name" value="Glutaminase/Asparaginase"/>
    <property type="match status" value="1"/>
</dbReference>
<dbReference type="CDD" id="cd08964">
    <property type="entry name" value="L-asparaginase_II"/>
    <property type="match status" value="1"/>
</dbReference>
<dbReference type="InterPro" id="IPR020827">
    <property type="entry name" value="Asparaginase/glutaminase_AS1"/>
</dbReference>
<dbReference type="InterPro" id="IPR006034">
    <property type="entry name" value="Asparaginase/glutaminase-like"/>
</dbReference>
<dbReference type="Gene3D" id="3.40.50.40">
    <property type="match status" value="1"/>
</dbReference>
<dbReference type="InterPro" id="IPR040919">
    <property type="entry name" value="Asparaginase_C"/>
</dbReference>
<dbReference type="InterPro" id="IPR027475">
    <property type="entry name" value="Asparaginase/glutaminase_AS2"/>
</dbReference>
<evidence type="ECO:0000256" key="7">
    <source>
        <dbReference type="PROSITE-ProRule" id="PRU10100"/>
    </source>
</evidence>
<dbReference type="PROSITE" id="PS00144">
    <property type="entry name" value="ASN_GLN_ASE_1"/>
    <property type="match status" value="1"/>
</dbReference>
<evidence type="ECO:0000256" key="8">
    <source>
        <dbReference type="RuleBase" id="RU004456"/>
    </source>
</evidence>
<dbReference type="AlphaFoldDB" id="A0A1X9T285"/>
<evidence type="ECO:0000256" key="1">
    <source>
        <dbReference type="ARBA" id="ARBA00010518"/>
    </source>
</evidence>
<dbReference type="PANTHER" id="PTHR11707">
    <property type="entry name" value="L-ASPARAGINASE"/>
    <property type="match status" value="1"/>
</dbReference>
<feature type="active site" description="O-isoaspartyl threonine intermediate" evidence="4">
    <location>
        <position position="12"/>
    </location>
</feature>
<dbReference type="NCBIfam" id="TIGR00520">
    <property type="entry name" value="asnASE_II"/>
    <property type="match status" value="1"/>
</dbReference>
<feature type="domain" description="Asparaginase/glutaminase C-terminal" evidence="10">
    <location>
        <begin position="212"/>
        <end position="319"/>
    </location>
</feature>
<feature type="active site" evidence="7">
    <location>
        <position position="91"/>
    </location>
</feature>